<name>A0ABM3ERA1_SALSA</name>
<reference evidence="4" key="1">
    <citation type="submission" date="2025-08" db="UniProtKB">
        <authorList>
            <consortium name="RefSeq"/>
        </authorList>
    </citation>
    <scope>IDENTIFICATION</scope>
</reference>
<dbReference type="SUPFAM" id="SSF48726">
    <property type="entry name" value="Immunoglobulin"/>
    <property type="match status" value="4"/>
</dbReference>
<dbReference type="Proteomes" id="UP001652741">
    <property type="component" value="Chromosome ssa04"/>
</dbReference>
<gene>
    <name evidence="4" type="primary">LOC106602699</name>
</gene>
<dbReference type="RefSeq" id="XP_045573589.1">
    <property type="nucleotide sequence ID" value="XM_045717633.1"/>
</dbReference>
<feature type="signal peptide" evidence="1">
    <location>
        <begin position="1"/>
        <end position="19"/>
    </location>
</feature>
<protein>
    <recommendedName>
        <fullName evidence="2">Ig-like domain-containing protein</fullName>
    </recommendedName>
</protein>
<dbReference type="InterPro" id="IPR007110">
    <property type="entry name" value="Ig-like_dom"/>
</dbReference>
<evidence type="ECO:0000259" key="2">
    <source>
        <dbReference type="PROSITE" id="PS50835"/>
    </source>
</evidence>
<dbReference type="InterPro" id="IPR013783">
    <property type="entry name" value="Ig-like_fold"/>
</dbReference>
<keyword evidence="1" id="KW-0732">Signal</keyword>
<evidence type="ECO:0000313" key="3">
    <source>
        <dbReference type="Proteomes" id="UP001652741"/>
    </source>
</evidence>
<dbReference type="PROSITE" id="PS50835">
    <property type="entry name" value="IG_LIKE"/>
    <property type="match status" value="2"/>
</dbReference>
<dbReference type="Gene3D" id="2.60.40.10">
    <property type="entry name" value="Immunoglobulins"/>
    <property type="match status" value="4"/>
</dbReference>
<dbReference type="PANTHER" id="PTHR21063">
    <property type="entry name" value="LFA-3"/>
    <property type="match status" value="1"/>
</dbReference>
<dbReference type="PANTHER" id="PTHR21063:SF4">
    <property type="entry name" value="CD48 ANTIGEN-RELATED"/>
    <property type="match status" value="1"/>
</dbReference>
<dbReference type="SMART" id="SM00409">
    <property type="entry name" value="IG"/>
    <property type="match status" value="2"/>
</dbReference>
<organism evidence="3 4">
    <name type="scientific">Salmo salar</name>
    <name type="common">Atlantic salmon</name>
    <dbReference type="NCBI Taxonomy" id="8030"/>
    <lineage>
        <taxon>Eukaryota</taxon>
        <taxon>Metazoa</taxon>
        <taxon>Chordata</taxon>
        <taxon>Craniata</taxon>
        <taxon>Vertebrata</taxon>
        <taxon>Euteleostomi</taxon>
        <taxon>Actinopterygii</taxon>
        <taxon>Neopterygii</taxon>
        <taxon>Teleostei</taxon>
        <taxon>Protacanthopterygii</taxon>
        <taxon>Salmoniformes</taxon>
        <taxon>Salmonidae</taxon>
        <taxon>Salmoninae</taxon>
        <taxon>Salmo</taxon>
    </lineage>
</organism>
<proteinExistence type="predicted"/>
<feature type="domain" description="Ig-like" evidence="2">
    <location>
        <begin position="127"/>
        <end position="209"/>
    </location>
</feature>
<evidence type="ECO:0000313" key="4">
    <source>
        <dbReference type="RefSeq" id="XP_045573589.1"/>
    </source>
</evidence>
<feature type="domain" description="Ig-like" evidence="2">
    <location>
        <begin position="369"/>
        <end position="451"/>
    </location>
</feature>
<evidence type="ECO:0000256" key="1">
    <source>
        <dbReference type="SAM" id="SignalP"/>
    </source>
</evidence>
<feature type="chain" id="PRO_5045784943" description="Ig-like domain-containing protein" evidence="1">
    <location>
        <begin position="20"/>
        <end position="492"/>
    </location>
</feature>
<sequence>MINSVLWILLLLESDLIDAVNVSGKEGVKVTLPTGLTELPSGTIISWSFPLSRSDLFDNIALLNAGVIKTDYSRKFKDRLKLDTQTGSLTIRNLTINDSGLYKILIINTQSSSKIAKLTVYASVSAPHISHSVDSPFEKVSCSLVCTVKNGREVILTWYRGEKIFNQTSSPDLLANLSLPLELNKRNIDNYSCEASNPADSKPTPLNIEMLCPQLSSRSALTEFGSTSNRPHNRKPRVTMPVGDIYWYLASGTGGIYLIDAVNVSGKEGMKATLPTGLTELSSGTIIAWFFPLSRSDSFDNIALLNAGVVTTDYSRKFKDRLKLDSQTGSLTIRNLTINNSGLYKILIINTQSSSKIAKLTVYASVSAPHISHSVDSPFEKVSCSLVCTVKNGREVILSWYRGEEIFNQTSSPDLLANLSLPLELNKRNVDTYSCEASNPADSKRTPLNIEILCPQLSSRSALTESGPNPVAFALVTLLAVGIINGWNILGS</sequence>
<dbReference type="GeneID" id="106602699"/>
<dbReference type="InterPro" id="IPR003599">
    <property type="entry name" value="Ig_sub"/>
</dbReference>
<accession>A0ABM3ERA1</accession>
<keyword evidence="3" id="KW-1185">Reference proteome</keyword>
<dbReference type="InterPro" id="IPR036179">
    <property type="entry name" value="Ig-like_dom_sf"/>
</dbReference>